<reference evidence="3 4" key="1">
    <citation type="journal article" date="2019" name="Int. J. Syst. Evol. Microbiol.">
        <title>The Global Catalogue of Microorganisms (GCM) 10K type strain sequencing project: providing services to taxonomists for standard genome sequencing and annotation.</title>
        <authorList>
            <consortium name="The Broad Institute Genomics Platform"/>
            <consortium name="The Broad Institute Genome Sequencing Center for Infectious Disease"/>
            <person name="Wu L."/>
            <person name="Ma J."/>
        </authorList>
    </citation>
    <scope>NUCLEOTIDE SEQUENCE [LARGE SCALE GENOMIC DNA]</scope>
    <source>
        <strain evidence="3 4">JCM 10673</strain>
    </source>
</reference>
<comment type="caution">
    <text evidence="3">The sequence shown here is derived from an EMBL/GenBank/DDBJ whole genome shotgun (WGS) entry which is preliminary data.</text>
</comment>
<feature type="region of interest" description="Disordered" evidence="2">
    <location>
        <begin position="66"/>
        <end position="122"/>
    </location>
</feature>
<evidence type="ECO:0000313" key="4">
    <source>
        <dbReference type="Proteomes" id="UP001501005"/>
    </source>
</evidence>
<accession>A0ABN1PJS8</accession>
<dbReference type="InterPro" id="IPR036388">
    <property type="entry name" value="WH-like_DNA-bd_sf"/>
</dbReference>
<dbReference type="Gene3D" id="1.10.10.10">
    <property type="entry name" value="Winged helix-like DNA-binding domain superfamily/Winged helix DNA-binding domain"/>
    <property type="match status" value="1"/>
</dbReference>
<gene>
    <name evidence="3" type="ORF">GCM10009549_51510</name>
</gene>
<name>A0ABN1PJS8_9ACTN</name>
<feature type="coiled-coil region" evidence="1">
    <location>
        <begin position="19"/>
        <end position="56"/>
    </location>
</feature>
<evidence type="ECO:0000256" key="1">
    <source>
        <dbReference type="SAM" id="Coils"/>
    </source>
</evidence>
<dbReference type="RefSeq" id="WP_344053910.1">
    <property type="nucleotide sequence ID" value="NZ_BAAAHG010000062.1"/>
</dbReference>
<protein>
    <recommendedName>
        <fullName evidence="5">Regulatory protein</fullName>
    </recommendedName>
</protein>
<evidence type="ECO:0000313" key="3">
    <source>
        <dbReference type="EMBL" id="GAA0928853.1"/>
    </source>
</evidence>
<keyword evidence="4" id="KW-1185">Reference proteome</keyword>
<evidence type="ECO:0000256" key="2">
    <source>
        <dbReference type="SAM" id="MobiDB-lite"/>
    </source>
</evidence>
<proteinExistence type="predicted"/>
<sequence length="206" mass="21585">MSESTTVTDLASQYAAQVAGDLEQNLKEQERITAEIEALQNQLAALKRDHDVLVNMRQALDTAAAGAGDAAVPAPRKKAAAKSGSAKRDSGKASKTNKAGKKSPARKSSAKTSARKTSRPTLVELVRGHLGEQHEPRSAAEVATALGQAHPDRRISTTVVRTALESLVAKGQAQRTKQGTSVFYTASDAPEAAPVQAQVQPEPADG</sequence>
<feature type="compositionally biased region" description="Basic residues" evidence="2">
    <location>
        <begin position="98"/>
        <end position="118"/>
    </location>
</feature>
<organism evidence="3 4">
    <name type="scientific">Streptomyces thermoalcalitolerans</name>
    <dbReference type="NCBI Taxonomy" id="65605"/>
    <lineage>
        <taxon>Bacteria</taxon>
        <taxon>Bacillati</taxon>
        <taxon>Actinomycetota</taxon>
        <taxon>Actinomycetes</taxon>
        <taxon>Kitasatosporales</taxon>
        <taxon>Streptomycetaceae</taxon>
        <taxon>Streptomyces</taxon>
    </lineage>
</organism>
<dbReference type="EMBL" id="BAAAHG010000062">
    <property type="protein sequence ID" value="GAA0928853.1"/>
    <property type="molecule type" value="Genomic_DNA"/>
</dbReference>
<evidence type="ECO:0008006" key="5">
    <source>
        <dbReference type="Google" id="ProtNLM"/>
    </source>
</evidence>
<dbReference type="Proteomes" id="UP001501005">
    <property type="component" value="Unassembled WGS sequence"/>
</dbReference>
<keyword evidence="1" id="KW-0175">Coiled coil</keyword>